<organism evidence="6 7">
    <name type="scientific">Reticulibacter mediterranei</name>
    <dbReference type="NCBI Taxonomy" id="2778369"/>
    <lineage>
        <taxon>Bacteria</taxon>
        <taxon>Bacillati</taxon>
        <taxon>Chloroflexota</taxon>
        <taxon>Ktedonobacteria</taxon>
        <taxon>Ktedonobacterales</taxon>
        <taxon>Reticulibacteraceae</taxon>
        <taxon>Reticulibacter</taxon>
    </lineage>
</organism>
<reference evidence="6" key="1">
    <citation type="submission" date="2020-10" db="EMBL/GenBank/DDBJ databases">
        <title>Taxonomic study of unclassified bacteria belonging to the class Ktedonobacteria.</title>
        <authorList>
            <person name="Yabe S."/>
            <person name="Wang C.M."/>
            <person name="Zheng Y."/>
            <person name="Sakai Y."/>
            <person name="Cavaletti L."/>
            <person name="Monciardini P."/>
            <person name="Donadio S."/>
        </authorList>
    </citation>
    <scope>NUCLEOTIDE SEQUENCE</scope>
    <source>
        <strain evidence="6">ID150040</strain>
    </source>
</reference>
<evidence type="ECO:0000256" key="4">
    <source>
        <dbReference type="ARBA" id="ARBA00023172"/>
    </source>
</evidence>
<keyword evidence="2" id="KW-0815">Transposition</keyword>
<keyword evidence="4" id="KW-0233">DNA recombination</keyword>
<keyword evidence="7" id="KW-1185">Reference proteome</keyword>
<comment type="caution">
    <text evidence="6">The sequence shown here is derived from an EMBL/GenBank/DDBJ whole genome shotgun (WGS) entry which is preliminary data.</text>
</comment>
<accession>A0A8J3IG96</accession>
<dbReference type="Proteomes" id="UP000597444">
    <property type="component" value="Unassembled WGS sequence"/>
</dbReference>
<dbReference type="EMBL" id="BNJK01000001">
    <property type="protein sequence ID" value="GHO94919.1"/>
    <property type="molecule type" value="Genomic_DNA"/>
</dbReference>
<proteinExistence type="inferred from homology"/>
<sequence length="691" mass="78847">MSHFIGHLPAVYINDLKRVAGKTRILYKIADAALEHPDKSVRDVVFPVVNEQTLRDLVAEYKAQGGAYRQKVQEVMRSSYRNHYRQILPALLEVLDFHSNNTAYQPVIEALAVVREYVSSRVAWYPLEVSPPLEGVVPDSWENIVTEKDSAGETRVNRLTYELSVLQTLRERVRSKEIWVSGAAQFRNPEDDLPRDFDQHRATYYADLNLPLSADEFIASLKTQLTTALASFERFMAKKPSDVAIGTKRGKGWITLSPLPKQPEPKHLPRLKTEILRRWGVLGLLDMLKESVMLTGCLNCFQSTGSREAIDPELLQKRLLLCMYGMGTNMGLKRMAGVDPNITAEDLRYTRRRYLHKEHMRAAIAQVVNALLRARLESIWGAATSTCASDSKRFYAVDQNLLTQWHARYRAPGVLVYWHVERRSVCIYSQLKSCTSSEVAAMLEGVLRHCTDMTIKHQMTDSHGQSEIGFAFSHLLGFRLLPRLKPIHSQKLALVEADTQDNYPHLKEALGKPINWEAIAQQYDMMVKYASALKTGTAEADALLRRFTRSNLQHPTYQGLHELGRVIKTIFLCDYLSDVRLRQDIQEALNVIEQWNSVNGFIFSARGGELLSNRPEDQEMALLCLHLIQVSLALVNTLLLQEVLAEEKWKQAMKQEDWRGLTPLFYQHVNPYGRFTLDMTERIPLSQTTIA</sequence>
<feature type="domain" description="Tn3 transposase DDE" evidence="5">
    <location>
        <begin position="286"/>
        <end position="675"/>
    </location>
</feature>
<protein>
    <submittedName>
        <fullName evidence="6">Putative transposase</fullName>
    </submittedName>
</protein>
<gene>
    <name evidence="6" type="ORF">KSF_049670</name>
</gene>
<dbReference type="GO" id="GO:0003677">
    <property type="term" value="F:DNA binding"/>
    <property type="evidence" value="ECO:0007669"/>
    <property type="project" value="UniProtKB-KW"/>
</dbReference>
<dbReference type="Pfam" id="PF01526">
    <property type="entry name" value="DDE_Tnp_Tn3"/>
    <property type="match status" value="1"/>
</dbReference>
<dbReference type="GO" id="GO:0004803">
    <property type="term" value="F:transposase activity"/>
    <property type="evidence" value="ECO:0007669"/>
    <property type="project" value="InterPro"/>
</dbReference>
<comment type="similarity">
    <text evidence="1">Belongs to the transposase 7 family.</text>
</comment>
<keyword evidence="3" id="KW-0238">DNA-binding</keyword>
<evidence type="ECO:0000313" key="6">
    <source>
        <dbReference type="EMBL" id="GHO94919.1"/>
    </source>
</evidence>
<evidence type="ECO:0000313" key="7">
    <source>
        <dbReference type="Proteomes" id="UP000597444"/>
    </source>
</evidence>
<evidence type="ECO:0000259" key="5">
    <source>
        <dbReference type="Pfam" id="PF01526"/>
    </source>
</evidence>
<dbReference type="GO" id="GO:0006313">
    <property type="term" value="P:DNA transposition"/>
    <property type="evidence" value="ECO:0007669"/>
    <property type="project" value="InterPro"/>
</dbReference>
<dbReference type="InterPro" id="IPR047653">
    <property type="entry name" value="Tn3-like_transpos"/>
</dbReference>
<name>A0A8J3IG96_9CHLR</name>
<evidence type="ECO:0000256" key="2">
    <source>
        <dbReference type="ARBA" id="ARBA00022578"/>
    </source>
</evidence>
<dbReference type="NCBIfam" id="NF033527">
    <property type="entry name" value="transpos_Tn3"/>
    <property type="match status" value="1"/>
</dbReference>
<evidence type="ECO:0000256" key="1">
    <source>
        <dbReference type="ARBA" id="ARBA00009402"/>
    </source>
</evidence>
<dbReference type="AlphaFoldDB" id="A0A8J3IG96"/>
<dbReference type="InterPro" id="IPR002513">
    <property type="entry name" value="Tn3_Tnp_DDE_dom"/>
</dbReference>
<evidence type="ECO:0000256" key="3">
    <source>
        <dbReference type="ARBA" id="ARBA00023125"/>
    </source>
</evidence>